<dbReference type="GO" id="GO:0000271">
    <property type="term" value="P:polysaccharide biosynthetic process"/>
    <property type="evidence" value="ECO:0007669"/>
    <property type="project" value="InterPro"/>
</dbReference>
<evidence type="ECO:0000256" key="1">
    <source>
        <dbReference type="ARBA" id="ARBA00012935"/>
    </source>
</evidence>
<dbReference type="InterPro" id="IPR036220">
    <property type="entry name" value="UDP-Glc/GDP-Man_DH_C_sf"/>
</dbReference>
<keyword evidence="3" id="KW-0560">Oxidoreductase</keyword>
<evidence type="ECO:0000256" key="3">
    <source>
        <dbReference type="ARBA" id="ARBA00023002"/>
    </source>
</evidence>
<dbReference type="GO" id="GO:0016628">
    <property type="term" value="F:oxidoreductase activity, acting on the CH-CH group of donors, NAD or NADP as acceptor"/>
    <property type="evidence" value="ECO:0007669"/>
    <property type="project" value="InterPro"/>
</dbReference>
<comment type="caution">
    <text evidence="9">The sequence shown here is derived from an EMBL/GenBank/DDBJ whole genome shotgun (WGS) entry which is preliminary data.</text>
</comment>
<evidence type="ECO:0000256" key="6">
    <source>
        <dbReference type="ARBA" id="ARBA00049130"/>
    </source>
</evidence>
<reference evidence="9" key="1">
    <citation type="journal article" date="2020" name="mSystems">
        <title>Genome- and Community-Level Interaction Insights into Carbon Utilization and Element Cycling Functions of Hydrothermarchaeota in Hydrothermal Sediment.</title>
        <authorList>
            <person name="Zhou Z."/>
            <person name="Liu Y."/>
            <person name="Xu W."/>
            <person name="Pan J."/>
            <person name="Luo Z.H."/>
            <person name="Li M."/>
        </authorList>
    </citation>
    <scope>NUCLEOTIDE SEQUENCE [LARGE SCALE GENOMIC DNA]</scope>
    <source>
        <strain evidence="9">SpSt-1261</strain>
    </source>
</reference>
<dbReference type="PANTHER" id="PTHR43491:SF5">
    <property type="entry name" value="UDP-N-ACETYL-D-MANNOSAMINE DEHYDROGENASE"/>
    <property type="match status" value="1"/>
</dbReference>
<dbReference type="SMART" id="SM00984">
    <property type="entry name" value="UDPG_MGDP_dh_C"/>
    <property type="match status" value="1"/>
</dbReference>
<dbReference type="SUPFAM" id="SSF52413">
    <property type="entry name" value="UDP-glucose/GDP-mannose dehydrogenase C-terminal domain"/>
    <property type="match status" value="1"/>
</dbReference>
<dbReference type="Proteomes" id="UP000886076">
    <property type="component" value="Unassembled WGS sequence"/>
</dbReference>
<accession>A0A7C2VII9</accession>
<evidence type="ECO:0000256" key="5">
    <source>
        <dbReference type="ARBA" id="ARBA00030172"/>
    </source>
</evidence>
<dbReference type="PANTHER" id="PTHR43491">
    <property type="entry name" value="UDP-N-ACETYL-D-MANNOSAMINE DEHYDROGENASE"/>
    <property type="match status" value="1"/>
</dbReference>
<dbReference type="InterPro" id="IPR028359">
    <property type="entry name" value="UDP_ManNAc/GlcNAc_DH"/>
</dbReference>
<dbReference type="PIRSF" id="PIRSF000124">
    <property type="entry name" value="UDPglc_GDPman_dh"/>
    <property type="match status" value="1"/>
</dbReference>
<dbReference type="GO" id="GO:0089714">
    <property type="term" value="F:UDP-N-acetyl-D-mannosamine dehydrogenase activity"/>
    <property type="evidence" value="ECO:0007669"/>
    <property type="project" value="UniProtKB-EC"/>
</dbReference>
<dbReference type="InterPro" id="IPR001732">
    <property type="entry name" value="UDP-Glc/GDP-Man_DH_N"/>
</dbReference>
<dbReference type="RefSeq" id="WP_193803953.1">
    <property type="nucleotide sequence ID" value="NZ_DSFH01000017.1"/>
</dbReference>
<comment type="similarity">
    <text evidence="7">Belongs to the UDP-glucose/GDP-mannose dehydrogenase family.</text>
</comment>
<evidence type="ECO:0000256" key="2">
    <source>
        <dbReference type="ARBA" id="ARBA00016796"/>
    </source>
</evidence>
<evidence type="ECO:0000256" key="7">
    <source>
        <dbReference type="PIRNR" id="PIRNR000124"/>
    </source>
</evidence>
<dbReference type="NCBIfam" id="TIGR03026">
    <property type="entry name" value="NDP-sugDHase"/>
    <property type="match status" value="1"/>
</dbReference>
<evidence type="ECO:0000313" key="10">
    <source>
        <dbReference type="EMBL" id="MBE9391537.1"/>
    </source>
</evidence>
<dbReference type="Pfam" id="PF03720">
    <property type="entry name" value="UDPG_MGDP_dh_C"/>
    <property type="match status" value="1"/>
</dbReference>
<evidence type="ECO:0000313" key="9">
    <source>
        <dbReference type="EMBL" id="HEW63603.1"/>
    </source>
</evidence>
<dbReference type="GO" id="GO:0051287">
    <property type="term" value="F:NAD binding"/>
    <property type="evidence" value="ECO:0007669"/>
    <property type="project" value="InterPro"/>
</dbReference>
<reference evidence="10" key="2">
    <citation type="submission" date="2020-10" db="EMBL/GenBank/DDBJ databases">
        <title>Fervidococcus fontis strain 3639Fd - the first crenarchaeon capable of growth on lipids.</title>
        <authorList>
            <person name="Kochetkova T.V."/>
            <person name="Elcheninov A.G."/>
            <person name="Toschakov S.V."/>
            <person name="Kublanov I.V."/>
        </authorList>
    </citation>
    <scope>NUCLEOTIDE SEQUENCE</scope>
    <source>
        <strain evidence="10">3639Fd</strain>
    </source>
</reference>
<dbReference type="EMBL" id="JADEZV010000003">
    <property type="protein sequence ID" value="MBE9391537.1"/>
    <property type="molecule type" value="Genomic_DNA"/>
</dbReference>
<dbReference type="InterPro" id="IPR014026">
    <property type="entry name" value="UDP-Glc/GDP-Man_DH_dimer"/>
</dbReference>
<dbReference type="Gene3D" id="3.40.50.720">
    <property type="entry name" value="NAD(P)-binding Rossmann-like Domain"/>
    <property type="match status" value="2"/>
</dbReference>
<dbReference type="InterPro" id="IPR036291">
    <property type="entry name" value="NAD(P)-bd_dom_sf"/>
</dbReference>
<dbReference type="Pfam" id="PF00984">
    <property type="entry name" value="UDPG_MGDP_dh"/>
    <property type="match status" value="1"/>
</dbReference>
<dbReference type="PIRSF" id="PIRSF500136">
    <property type="entry name" value="UDP_ManNAc_DH"/>
    <property type="match status" value="1"/>
</dbReference>
<dbReference type="InterPro" id="IPR017476">
    <property type="entry name" value="UDP-Glc/GDP-Man"/>
</dbReference>
<dbReference type="AlphaFoldDB" id="A0A7C2VII9"/>
<feature type="domain" description="UDP-glucose/GDP-mannose dehydrogenase C-terminal" evidence="8">
    <location>
        <begin position="335"/>
        <end position="432"/>
    </location>
</feature>
<evidence type="ECO:0000256" key="4">
    <source>
        <dbReference type="ARBA" id="ARBA00023027"/>
    </source>
</evidence>
<sequence>MVLLGKSRNEASNLLLKGELTVSVFGLGKMGLPLALVFASKGAKVYGVDLNENVVEMVNRGENPISFEPGVGELLEKAVKEKRLTAVTDGALASSKSDLIVLLVPVYANAKGIRMELMEKAIDEVSNGIRKGAIVVTETTLPPGTTESFIPKIENVSGLKAGIDFGIAHAPERTMSGRVIKDITESYPKIIGAINEATLEPLIGIYSAINKKGVVPVSSIRVAEAVKVFEGVYRDVNIALANELALISERLGINVNEAIDSANTQPYSHIHRPGAGVGGHCIGVYTWFLIHSFPELSKIMKIARETNDSMPLHMVELTVKALNLVRKPVNGARIIVFGLSYRGGIKETINSPSFPLINEFLKWGANVEVYDPYFSNEEIMSYGFKPFNGNFEGADAVVVVTDHPQFKEVDLRDLKDKMATPIIIDGRYIYATAKGIENFIYASPGIQIRCPKSFQ</sequence>
<gene>
    <name evidence="9" type="ORF">ENO39_00880</name>
    <name evidence="10" type="ORF">IOK49_05570</name>
</gene>
<keyword evidence="4" id="KW-0520">NAD</keyword>
<dbReference type="InterPro" id="IPR008927">
    <property type="entry name" value="6-PGluconate_DH-like_C_sf"/>
</dbReference>
<dbReference type="SUPFAM" id="SSF48179">
    <property type="entry name" value="6-phosphogluconate dehydrogenase C-terminal domain-like"/>
    <property type="match status" value="1"/>
</dbReference>
<protein>
    <recommendedName>
        <fullName evidence="2">UDP-N-acetyl-D-mannosamine dehydrogenase</fullName>
        <ecNumber evidence="1">1.1.1.336</ecNumber>
    </recommendedName>
    <alternativeName>
        <fullName evidence="5">UDP-ManNAc 6-dehydrogenase</fullName>
    </alternativeName>
</protein>
<dbReference type="SUPFAM" id="SSF51735">
    <property type="entry name" value="NAD(P)-binding Rossmann-fold domains"/>
    <property type="match status" value="1"/>
</dbReference>
<dbReference type="Proteomes" id="UP000652307">
    <property type="component" value="Unassembled WGS sequence"/>
</dbReference>
<organism evidence="9">
    <name type="scientific">Fervidicoccus fontis</name>
    <dbReference type="NCBI Taxonomy" id="683846"/>
    <lineage>
        <taxon>Archaea</taxon>
        <taxon>Thermoproteota</taxon>
        <taxon>Thermoprotei</taxon>
        <taxon>Fervidicoccales</taxon>
        <taxon>Fervidicoccaceae</taxon>
        <taxon>Fervidicoccus</taxon>
    </lineage>
</organism>
<name>A0A7C2VII9_9CREN</name>
<proteinExistence type="inferred from homology"/>
<comment type="catalytic activity">
    <reaction evidence="6">
        <text>UDP-N-acetyl-alpha-D-mannosamine + 2 NAD(+) + H2O = UDP-N-acetyl-alpha-D-mannosaminouronate + 2 NADH + 3 H(+)</text>
        <dbReference type="Rhea" id="RHEA:25780"/>
        <dbReference type="ChEBI" id="CHEBI:15377"/>
        <dbReference type="ChEBI" id="CHEBI:15378"/>
        <dbReference type="ChEBI" id="CHEBI:57540"/>
        <dbReference type="ChEBI" id="CHEBI:57945"/>
        <dbReference type="ChEBI" id="CHEBI:68623"/>
        <dbReference type="ChEBI" id="CHEBI:70731"/>
        <dbReference type="EC" id="1.1.1.336"/>
    </reaction>
</comment>
<dbReference type="EC" id="1.1.1.336" evidence="1"/>
<dbReference type="EMBL" id="DSFH01000017">
    <property type="protein sequence ID" value="HEW63603.1"/>
    <property type="molecule type" value="Genomic_DNA"/>
</dbReference>
<evidence type="ECO:0000259" key="8">
    <source>
        <dbReference type="SMART" id="SM00984"/>
    </source>
</evidence>
<dbReference type="Pfam" id="PF03721">
    <property type="entry name" value="UDPG_MGDP_dh_N"/>
    <property type="match status" value="1"/>
</dbReference>
<dbReference type="InterPro" id="IPR014027">
    <property type="entry name" value="UDP-Glc/GDP-Man_DH_C"/>
</dbReference>